<comment type="caution">
    <text evidence="2">The sequence shown here is derived from an EMBL/GenBank/DDBJ whole genome shotgun (WGS) entry which is preliminary data.</text>
</comment>
<reference evidence="2 3" key="1">
    <citation type="journal article" date="2013" name="Curr. Biol.">
        <title>The Genome of the Foraminiferan Reticulomyxa filosa.</title>
        <authorList>
            <person name="Glockner G."/>
            <person name="Hulsmann N."/>
            <person name="Schleicher M."/>
            <person name="Noegel A.A."/>
            <person name="Eichinger L."/>
            <person name="Gallinger C."/>
            <person name="Pawlowski J."/>
            <person name="Sierra R."/>
            <person name="Euteneuer U."/>
            <person name="Pillet L."/>
            <person name="Moustafa A."/>
            <person name="Platzer M."/>
            <person name="Groth M."/>
            <person name="Szafranski K."/>
            <person name="Schliwa M."/>
        </authorList>
    </citation>
    <scope>NUCLEOTIDE SEQUENCE [LARGE SCALE GENOMIC DNA]</scope>
</reference>
<protein>
    <recommendedName>
        <fullName evidence="4">Kelch motif family protein</fullName>
    </recommendedName>
</protein>
<feature type="compositionally biased region" description="Basic residues" evidence="1">
    <location>
        <begin position="406"/>
        <end position="417"/>
    </location>
</feature>
<evidence type="ECO:0000313" key="3">
    <source>
        <dbReference type="Proteomes" id="UP000023152"/>
    </source>
</evidence>
<organism evidence="2 3">
    <name type="scientific">Reticulomyxa filosa</name>
    <dbReference type="NCBI Taxonomy" id="46433"/>
    <lineage>
        <taxon>Eukaryota</taxon>
        <taxon>Sar</taxon>
        <taxon>Rhizaria</taxon>
        <taxon>Retaria</taxon>
        <taxon>Foraminifera</taxon>
        <taxon>Monothalamids</taxon>
        <taxon>Reticulomyxidae</taxon>
        <taxon>Reticulomyxa</taxon>
    </lineage>
</organism>
<keyword evidence="3" id="KW-1185">Reference proteome</keyword>
<dbReference type="InterPro" id="IPR015915">
    <property type="entry name" value="Kelch-typ_b-propeller"/>
</dbReference>
<evidence type="ECO:0008006" key="4">
    <source>
        <dbReference type="Google" id="ProtNLM"/>
    </source>
</evidence>
<dbReference type="Gene3D" id="2.120.10.80">
    <property type="entry name" value="Kelch-type beta propeller"/>
    <property type="match status" value="1"/>
</dbReference>
<dbReference type="SUPFAM" id="SSF50965">
    <property type="entry name" value="Galactose oxidase, central domain"/>
    <property type="match status" value="1"/>
</dbReference>
<dbReference type="AlphaFoldDB" id="X6NA89"/>
<proteinExistence type="predicted"/>
<evidence type="ECO:0000313" key="2">
    <source>
        <dbReference type="EMBL" id="ETO22818.1"/>
    </source>
</evidence>
<feature type="compositionally biased region" description="Basic and acidic residues" evidence="1">
    <location>
        <begin position="385"/>
        <end position="400"/>
    </location>
</feature>
<feature type="region of interest" description="Disordered" evidence="1">
    <location>
        <begin position="385"/>
        <end position="417"/>
    </location>
</feature>
<gene>
    <name evidence="2" type="ORF">RFI_14372</name>
</gene>
<evidence type="ECO:0000256" key="1">
    <source>
        <dbReference type="SAM" id="MobiDB-lite"/>
    </source>
</evidence>
<dbReference type="EMBL" id="ASPP01010455">
    <property type="protein sequence ID" value="ETO22818.1"/>
    <property type="molecule type" value="Genomic_DNA"/>
</dbReference>
<accession>X6NA89</accession>
<name>X6NA89_RETFI</name>
<dbReference type="Proteomes" id="UP000023152">
    <property type="component" value="Unassembled WGS sequence"/>
</dbReference>
<sequence>MQALQDSDSAEASGPICQFLCDLPVALNWTQCVLLGEEILICGGVDVDGCYSYHIKKDAYKFICNYLKNIPRAHSVIICEGSSKEATLISFGGYKKHTLVMKYKSVWDENSENKNEWRDAPKEIAAPTHSLGFVRSLIGGSKNQFMFVLNYPTYITVLDVETLQEIAKVNLFSLRLGNRSCFVQDEDGLFVFCLQNGLRIRYDEMQNTLEYQNLTICLELQHTLGYSYICINGFVVLLGGYNCQTRKPTDTIYLYIIKKNKWVQCIHKLPFPLDSGFAIVTKDGQWIHIIGGYNGMRRTDKHFRIKVKDIIGITEREAIIVVYYWLAHCELKRLGWIDDFFKIISDFLCIQKKKDKNFKFFRKKILRNLMLKRLLDCFTVCSKEETKKQKETPGKIDPSYKQKNTSPKKKRKKIKIH</sequence>
<dbReference type="InterPro" id="IPR011043">
    <property type="entry name" value="Gal_Oxase/kelch_b-propeller"/>
</dbReference>